<name>E9H9K3_DAPPU</name>
<feature type="domain" description="Hemimethylated DNA-binding" evidence="2">
    <location>
        <begin position="489"/>
        <end position="616"/>
    </location>
</feature>
<dbReference type="Pfam" id="PF08755">
    <property type="entry name" value="YccV-like"/>
    <property type="match status" value="1"/>
</dbReference>
<dbReference type="Gene3D" id="2.30.30.390">
    <property type="entry name" value="Hemimethylated DNA-binding domain"/>
    <property type="match status" value="1"/>
</dbReference>
<protein>
    <recommendedName>
        <fullName evidence="2">Hemimethylated DNA-binding domain-containing protein</fullName>
    </recommendedName>
</protein>
<dbReference type="PANTHER" id="PTHR31350">
    <property type="entry name" value="SI:DKEY-261L7.2"/>
    <property type="match status" value="1"/>
</dbReference>
<dbReference type="InterPro" id="IPR036623">
    <property type="entry name" value="Hemimethylated_DNA-bd_sf"/>
</dbReference>
<dbReference type="InterPro" id="IPR011722">
    <property type="entry name" value="Hemimethylated_DNA-bd_dom"/>
</dbReference>
<dbReference type="PhylomeDB" id="E9H9K3"/>
<dbReference type="KEGG" id="dpx:DAPPUDRAFT_227862"/>
<dbReference type="HOGENOM" id="CLU_021098_1_0_1"/>
<dbReference type="OrthoDB" id="6345946at2759"/>
<evidence type="ECO:0000259" key="2">
    <source>
        <dbReference type="SMART" id="SM00992"/>
    </source>
</evidence>
<evidence type="ECO:0000313" key="3">
    <source>
        <dbReference type="EMBL" id="EFX71634.1"/>
    </source>
</evidence>
<dbReference type="PANTHER" id="PTHR31350:SF21">
    <property type="entry name" value="F-BOX ONLY PROTEIN 21"/>
    <property type="match status" value="1"/>
</dbReference>
<feature type="compositionally biased region" description="Acidic residues" evidence="1">
    <location>
        <begin position="538"/>
        <end position="559"/>
    </location>
</feature>
<dbReference type="SMART" id="SM00992">
    <property type="entry name" value="YccV-like"/>
    <property type="match status" value="1"/>
</dbReference>
<accession>E9H9K3</accession>
<dbReference type="InterPro" id="IPR032698">
    <property type="entry name" value="SirB1_N"/>
</dbReference>
<gene>
    <name evidence="3" type="ORF">DAPPUDRAFT_227862</name>
</gene>
<reference evidence="3 4" key="1">
    <citation type="journal article" date="2011" name="Science">
        <title>The ecoresponsive genome of Daphnia pulex.</title>
        <authorList>
            <person name="Colbourne J.K."/>
            <person name="Pfrender M.E."/>
            <person name="Gilbert D."/>
            <person name="Thomas W.K."/>
            <person name="Tucker A."/>
            <person name="Oakley T.H."/>
            <person name="Tokishita S."/>
            <person name="Aerts A."/>
            <person name="Arnold G.J."/>
            <person name="Basu M.K."/>
            <person name="Bauer D.J."/>
            <person name="Caceres C.E."/>
            <person name="Carmel L."/>
            <person name="Casola C."/>
            <person name="Choi J.H."/>
            <person name="Detter J.C."/>
            <person name="Dong Q."/>
            <person name="Dusheyko S."/>
            <person name="Eads B.D."/>
            <person name="Frohlich T."/>
            <person name="Geiler-Samerotte K.A."/>
            <person name="Gerlach D."/>
            <person name="Hatcher P."/>
            <person name="Jogdeo S."/>
            <person name="Krijgsveld J."/>
            <person name="Kriventseva E.V."/>
            <person name="Kultz D."/>
            <person name="Laforsch C."/>
            <person name="Lindquist E."/>
            <person name="Lopez J."/>
            <person name="Manak J.R."/>
            <person name="Muller J."/>
            <person name="Pangilinan J."/>
            <person name="Patwardhan R.P."/>
            <person name="Pitluck S."/>
            <person name="Pritham E.J."/>
            <person name="Rechtsteiner A."/>
            <person name="Rho M."/>
            <person name="Rogozin I.B."/>
            <person name="Sakarya O."/>
            <person name="Salamov A."/>
            <person name="Schaack S."/>
            <person name="Shapiro H."/>
            <person name="Shiga Y."/>
            <person name="Skalitzky C."/>
            <person name="Smith Z."/>
            <person name="Souvorov A."/>
            <person name="Sung W."/>
            <person name="Tang Z."/>
            <person name="Tsuchiya D."/>
            <person name="Tu H."/>
            <person name="Vos H."/>
            <person name="Wang M."/>
            <person name="Wolf Y.I."/>
            <person name="Yamagata H."/>
            <person name="Yamada T."/>
            <person name="Ye Y."/>
            <person name="Shaw J.R."/>
            <person name="Andrews J."/>
            <person name="Crease T.J."/>
            <person name="Tang H."/>
            <person name="Lucas S.M."/>
            <person name="Robertson H.M."/>
            <person name="Bork P."/>
            <person name="Koonin E.V."/>
            <person name="Zdobnov E.M."/>
            <person name="Grigoriev I.V."/>
            <person name="Lynch M."/>
            <person name="Boore J.L."/>
        </authorList>
    </citation>
    <scope>NUCLEOTIDE SEQUENCE [LARGE SCALE GENOMIC DNA]</scope>
</reference>
<keyword evidence="4" id="KW-1185">Reference proteome</keyword>
<evidence type="ECO:0000313" key="4">
    <source>
        <dbReference type="Proteomes" id="UP000000305"/>
    </source>
</evidence>
<sequence length="635" mass="73937">MSLLSLSNEVLICYIFSLDTISISDLQSLMVSCRPLYNIIRESDELWRLKFIQRWGNFLSQTPNSYENVWFEWTTMRLKKAKEVQKAVQNMSSVAYPFGQSPLIVINELIAGSYPIPECVQNQLEEIIDDKKIRENETTYHYARDVLVKVRMSMLDKKWRDFMAQPESRKSLFEGVALISQWSTMEHGKRQTCLKDLKSSIEKITDRVKQLLELEVEKVSCAVKLCSTDEPKKKNFKILDSINQVMFIELGFKKLPYFDTSDHTLYLYSNFEQAFETKEGCPAVLCAIYQEVARKMGIVCEAVYCNQNDREDENSLSDRMLNRPKLLLRWKDSAGSEDDSIYIDVFRGGSLNQSSLYPSLKKQPAASVDSVLFNMLKVLTHFMWNQYDEYGLERMRDDMLFYIRLECSMSPQNPNIITCYAEHCIDLGIQLDDAIQLLQNYIQSPEYNPFMGYLFSRSPSKMLEECISKLNEQKAEIAAAKTVHHRPSSLKFSVGLVVICNYKTCRRNIRKPCVIVSWNLKFQESNEWKSKATREDDCYSSDEEDSDEEDSDEEDEESQDQPHYHILMVDSDEDNPQFQLNVPEETLELLPVAVPIKHDKIWFHFERFDGRRYLPNAEKRAQFPEDEAVTLSLIG</sequence>
<proteinExistence type="predicted"/>
<dbReference type="Pfam" id="PF13369">
    <property type="entry name" value="Transglut_core2"/>
    <property type="match status" value="1"/>
</dbReference>
<dbReference type="AlphaFoldDB" id="E9H9K3"/>
<dbReference type="SUPFAM" id="SSF141255">
    <property type="entry name" value="YccV-like"/>
    <property type="match status" value="1"/>
</dbReference>
<dbReference type="GO" id="GO:0003677">
    <property type="term" value="F:DNA binding"/>
    <property type="evidence" value="ECO:0007669"/>
    <property type="project" value="InterPro"/>
</dbReference>
<dbReference type="EMBL" id="GL732608">
    <property type="protein sequence ID" value="EFX71634.1"/>
    <property type="molecule type" value="Genomic_DNA"/>
</dbReference>
<dbReference type="InParanoid" id="E9H9K3"/>
<dbReference type="Proteomes" id="UP000000305">
    <property type="component" value="Unassembled WGS sequence"/>
</dbReference>
<organism evidence="3 4">
    <name type="scientific">Daphnia pulex</name>
    <name type="common">Water flea</name>
    <dbReference type="NCBI Taxonomy" id="6669"/>
    <lineage>
        <taxon>Eukaryota</taxon>
        <taxon>Metazoa</taxon>
        <taxon>Ecdysozoa</taxon>
        <taxon>Arthropoda</taxon>
        <taxon>Crustacea</taxon>
        <taxon>Branchiopoda</taxon>
        <taxon>Diplostraca</taxon>
        <taxon>Cladocera</taxon>
        <taxon>Anomopoda</taxon>
        <taxon>Daphniidae</taxon>
        <taxon>Daphnia</taxon>
    </lineage>
</organism>
<feature type="region of interest" description="Disordered" evidence="1">
    <location>
        <begin position="533"/>
        <end position="561"/>
    </location>
</feature>
<dbReference type="eggNOG" id="ENOG502QS7Z">
    <property type="taxonomic scope" value="Eukaryota"/>
</dbReference>
<evidence type="ECO:0000256" key="1">
    <source>
        <dbReference type="SAM" id="MobiDB-lite"/>
    </source>
</evidence>